<organism evidence="1 2">
    <name type="scientific">Ligaoa zhengdingensis</name>
    <dbReference type="NCBI Taxonomy" id="2763658"/>
    <lineage>
        <taxon>Bacteria</taxon>
        <taxon>Bacillati</taxon>
        <taxon>Bacillota</taxon>
        <taxon>Clostridia</taxon>
        <taxon>Eubacteriales</taxon>
        <taxon>Oscillospiraceae</taxon>
        <taxon>Ligaoa</taxon>
    </lineage>
</organism>
<gene>
    <name evidence="1" type="ORF">H8711_03625</name>
</gene>
<dbReference type="AlphaFoldDB" id="A0A926DYP0"/>
<dbReference type="Proteomes" id="UP000653127">
    <property type="component" value="Unassembled WGS sequence"/>
</dbReference>
<sequence>MSFDEEMEYGPDILTLQDEDGVDHEFEVLDTYEEDDDHRYIAVVPVEDEAALEEDDGELIVLKIQAEGEEEFLIAIEDEDEFDKVSAIFMDHLKDYYDFTEED</sequence>
<protein>
    <submittedName>
        <fullName evidence="1">DUF1292 domain-containing protein</fullName>
    </submittedName>
</protein>
<evidence type="ECO:0000313" key="2">
    <source>
        <dbReference type="Proteomes" id="UP000653127"/>
    </source>
</evidence>
<dbReference type="EMBL" id="JACRST010000003">
    <property type="protein sequence ID" value="MBC8546024.1"/>
    <property type="molecule type" value="Genomic_DNA"/>
</dbReference>
<evidence type="ECO:0000313" key="1">
    <source>
        <dbReference type="EMBL" id="MBC8546024.1"/>
    </source>
</evidence>
<dbReference type="InterPro" id="IPR009711">
    <property type="entry name" value="UPF0473"/>
</dbReference>
<keyword evidence="2" id="KW-1185">Reference proteome</keyword>
<name>A0A926DYP0_9FIRM</name>
<proteinExistence type="predicted"/>
<dbReference type="Pfam" id="PF06949">
    <property type="entry name" value="DUF1292"/>
    <property type="match status" value="1"/>
</dbReference>
<accession>A0A926DYP0</accession>
<dbReference type="RefSeq" id="WP_249282176.1">
    <property type="nucleotide sequence ID" value="NZ_JACRST010000003.1"/>
</dbReference>
<reference evidence="1" key="1">
    <citation type="submission" date="2020-08" db="EMBL/GenBank/DDBJ databases">
        <title>Genome public.</title>
        <authorList>
            <person name="Liu C."/>
            <person name="Sun Q."/>
        </authorList>
    </citation>
    <scope>NUCLEOTIDE SEQUENCE</scope>
    <source>
        <strain evidence="1">NSJ-31</strain>
    </source>
</reference>
<comment type="caution">
    <text evidence="1">The sequence shown here is derived from an EMBL/GenBank/DDBJ whole genome shotgun (WGS) entry which is preliminary data.</text>
</comment>